<dbReference type="RefSeq" id="WP_054614682.1">
    <property type="nucleotide sequence ID" value="NZ_CP101125.1"/>
</dbReference>
<reference evidence="1" key="1">
    <citation type="submission" date="2022-07" db="EMBL/GenBank/DDBJ databases">
        <title>Pseudomonas nunamit sp. nov. an antifungal species isolated from Greenland.</title>
        <authorList>
            <person name="Ntana F."/>
            <person name="Hennessy R.C."/>
            <person name="Zervas A."/>
            <person name="Stougaard P."/>
        </authorList>
    </citation>
    <scope>NUCLEOTIDE SEQUENCE</scope>
    <source>
        <strain evidence="1">In5</strain>
    </source>
</reference>
<proteinExistence type="predicted"/>
<sequence>MAVAPSFGYGSLLDHARQNGLLTADVIRLFEFFDTADFELILRLVWQTSHVNLSLEIPDDRTGQAVRCLGLDVHLG</sequence>
<evidence type="ECO:0000313" key="1">
    <source>
        <dbReference type="EMBL" id="UTO16802.1"/>
    </source>
</evidence>
<name>A0ABY5EN17_9PSED</name>
<accession>A0ABY5EN17</accession>
<gene>
    <name evidence="1" type="ORF">NK667_10775</name>
</gene>
<organism evidence="1 2">
    <name type="scientific">Pseudomonas nunensis</name>
    <dbReference type="NCBI Taxonomy" id="2961896"/>
    <lineage>
        <taxon>Bacteria</taxon>
        <taxon>Pseudomonadati</taxon>
        <taxon>Pseudomonadota</taxon>
        <taxon>Gammaproteobacteria</taxon>
        <taxon>Pseudomonadales</taxon>
        <taxon>Pseudomonadaceae</taxon>
        <taxon>Pseudomonas</taxon>
    </lineage>
</organism>
<dbReference type="Pfam" id="PF16263">
    <property type="entry name" value="DUF4917"/>
    <property type="match status" value="1"/>
</dbReference>
<dbReference type="Proteomes" id="UP001059607">
    <property type="component" value="Chromosome"/>
</dbReference>
<dbReference type="InterPro" id="IPR032581">
    <property type="entry name" value="DUF4917"/>
</dbReference>
<protein>
    <submittedName>
        <fullName evidence="1">DUF4917 family protein</fullName>
    </submittedName>
</protein>
<keyword evidence="2" id="KW-1185">Reference proteome</keyword>
<evidence type="ECO:0000313" key="2">
    <source>
        <dbReference type="Proteomes" id="UP001059607"/>
    </source>
</evidence>
<dbReference type="EMBL" id="CP101125">
    <property type="protein sequence ID" value="UTO16802.1"/>
    <property type="molecule type" value="Genomic_DNA"/>
</dbReference>